<dbReference type="PANTHER" id="PTHR43663">
    <property type="entry name" value="CHROMATE TRANSPORT PROTEIN-RELATED"/>
    <property type="match status" value="1"/>
</dbReference>
<protein>
    <submittedName>
        <fullName evidence="8">Chromate transporter</fullName>
    </submittedName>
</protein>
<sequence>MTSRLTDLALHSALWSVLAVGGMNSTLADIQRYAVDTRHWLTAQQFVTFFSAMQAAPGPNGMAVSLIGFQAAGLAGALVVTISMILPSALLAYFVSGWVERRNDSLVVKAIRRGLAPATVGLLACASYVFVREIDVNIGRAVLTIVTVVVAYRTRFNPIWLVAAGAVLGLAGFVK</sequence>
<reference evidence="8 9" key="1">
    <citation type="submission" date="2016-11" db="EMBL/GenBank/DDBJ databases">
        <authorList>
            <person name="Jaros S."/>
            <person name="Januszkiewicz K."/>
            <person name="Wedrychowicz H."/>
        </authorList>
    </citation>
    <scope>NUCLEOTIDE SEQUENCE [LARGE SCALE GENOMIC DNA]</scope>
    <source>
        <strain evidence="8 9">GAS86</strain>
    </source>
</reference>
<dbReference type="Proteomes" id="UP000184693">
    <property type="component" value="Unassembled WGS sequence"/>
</dbReference>
<comment type="similarity">
    <text evidence="2">Belongs to the chromate ion transporter (CHR) (TC 2.A.51) family.</text>
</comment>
<dbReference type="RefSeq" id="WP_074267080.1">
    <property type="nucleotide sequence ID" value="NZ_FSRM01000002.1"/>
</dbReference>
<dbReference type="EMBL" id="FSRM01000002">
    <property type="protein sequence ID" value="SIO47808.1"/>
    <property type="molecule type" value="Genomic_DNA"/>
</dbReference>
<organism evidence="8 9">
    <name type="scientific">Paraburkholderia phenazinium</name>
    <dbReference type="NCBI Taxonomy" id="60549"/>
    <lineage>
        <taxon>Bacteria</taxon>
        <taxon>Pseudomonadati</taxon>
        <taxon>Pseudomonadota</taxon>
        <taxon>Betaproteobacteria</taxon>
        <taxon>Burkholderiales</taxon>
        <taxon>Burkholderiaceae</taxon>
        <taxon>Paraburkholderia</taxon>
    </lineage>
</organism>
<dbReference type="AlphaFoldDB" id="A0A1N6JTX9"/>
<keyword evidence="4 7" id="KW-0812">Transmembrane</keyword>
<evidence type="ECO:0000256" key="1">
    <source>
        <dbReference type="ARBA" id="ARBA00004651"/>
    </source>
</evidence>
<dbReference type="GO" id="GO:0005886">
    <property type="term" value="C:plasma membrane"/>
    <property type="evidence" value="ECO:0007669"/>
    <property type="project" value="UniProtKB-SubCell"/>
</dbReference>
<proteinExistence type="inferred from homology"/>
<keyword evidence="5 7" id="KW-1133">Transmembrane helix</keyword>
<keyword evidence="6 7" id="KW-0472">Membrane</keyword>
<dbReference type="Pfam" id="PF02417">
    <property type="entry name" value="Chromate_transp"/>
    <property type="match status" value="1"/>
</dbReference>
<evidence type="ECO:0000256" key="4">
    <source>
        <dbReference type="ARBA" id="ARBA00022692"/>
    </source>
</evidence>
<keyword evidence="3" id="KW-1003">Cell membrane</keyword>
<evidence type="ECO:0000313" key="9">
    <source>
        <dbReference type="Proteomes" id="UP000184693"/>
    </source>
</evidence>
<dbReference type="PANTHER" id="PTHR43663:SF1">
    <property type="entry name" value="CHROMATE TRANSPORTER"/>
    <property type="match status" value="1"/>
</dbReference>
<evidence type="ECO:0000256" key="6">
    <source>
        <dbReference type="ARBA" id="ARBA00023136"/>
    </source>
</evidence>
<evidence type="ECO:0000256" key="7">
    <source>
        <dbReference type="SAM" id="Phobius"/>
    </source>
</evidence>
<dbReference type="InterPro" id="IPR003370">
    <property type="entry name" value="Chromate_transpt"/>
</dbReference>
<comment type="subcellular location">
    <subcellularLocation>
        <location evidence="1">Cell membrane</location>
        <topology evidence="1">Multi-pass membrane protein</topology>
    </subcellularLocation>
</comment>
<dbReference type="OrthoDB" id="556585at2"/>
<name>A0A1N6JTX9_9BURK</name>
<dbReference type="InterPro" id="IPR052518">
    <property type="entry name" value="CHR_Transporter"/>
</dbReference>
<accession>A0A1N6JTX9</accession>
<dbReference type="GO" id="GO:0015109">
    <property type="term" value="F:chromate transmembrane transporter activity"/>
    <property type="evidence" value="ECO:0007669"/>
    <property type="project" value="InterPro"/>
</dbReference>
<evidence type="ECO:0000256" key="2">
    <source>
        <dbReference type="ARBA" id="ARBA00005262"/>
    </source>
</evidence>
<evidence type="ECO:0000313" key="8">
    <source>
        <dbReference type="EMBL" id="SIO47808.1"/>
    </source>
</evidence>
<evidence type="ECO:0000256" key="5">
    <source>
        <dbReference type="ARBA" id="ARBA00022989"/>
    </source>
</evidence>
<gene>
    <name evidence="8" type="ORF">SAMN05444168_5051</name>
</gene>
<evidence type="ECO:0000256" key="3">
    <source>
        <dbReference type="ARBA" id="ARBA00022475"/>
    </source>
</evidence>
<feature type="transmembrane region" description="Helical" evidence="7">
    <location>
        <begin position="67"/>
        <end position="94"/>
    </location>
</feature>
<feature type="transmembrane region" description="Helical" evidence="7">
    <location>
        <begin position="159"/>
        <end position="174"/>
    </location>
</feature>
<feature type="transmembrane region" description="Helical" evidence="7">
    <location>
        <begin position="114"/>
        <end position="131"/>
    </location>
</feature>